<protein>
    <submittedName>
        <fullName evidence="2">Uncharacterized protein</fullName>
    </submittedName>
</protein>
<name>A0A7X0EB49_9PROT</name>
<dbReference type="AlphaFoldDB" id="A0A7X0EB49"/>
<proteinExistence type="predicted"/>
<dbReference type="Proteomes" id="UP000539175">
    <property type="component" value="Unassembled WGS sequence"/>
</dbReference>
<comment type="caution">
    <text evidence="2">The sequence shown here is derived from an EMBL/GenBank/DDBJ whole genome shotgun (WGS) entry which is preliminary data.</text>
</comment>
<evidence type="ECO:0000313" key="2">
    <source>
        <dbReference type="EMBL" id="MBB6250183.1"/>
    </source>
</evidence>
<sequence length="139" mass="15073">MKLQPPITVRVRFSSRSPVAPLCERRSAHPRRQMMFASVHGMLRAPVTALVLFGVMSGTALAAPDEDPAAAFIASLAGKQEPAARREVPSSQAQPLDDPARLFISRLEGRHERPSPAVSADADTHPDQDFIKRLGGRSL</sequence>
<feature type="region of interest" description="Disordered" evidence="1">
    <location>
        <begin position="109"/>
        <end position="139"/>
    </location>
</feature>
<dbReference type="RefSeq" id="WP_211106087.1">
    <property type="nucleotide sequence ID" value="NZ_JACIIZ010000002.1"/>
</dbReference>
<gene>
    <name evidence="2" type="ORF">FHS74_000724</name>
</gene>
<organism evidence="2 3">
    <name type="scientific">Nitrospirillum iridis</name>
    <dbReference type="NCBI Taxonomy" id="765888"/>
    <lineage>
        <taxon>Bacteria</taxon>
        <taxon>Pseudomonadati</taxon>
        <taxon>Pseudomonadota</taxon>
        <taxon>Alphaproteobacteria</taxon>
        <taxon>Rhodospirillales</taxon>
        <taxon>Azospirillaceae</taxon>
        <taxon>Nitrospirillum</taxon>
    </lineage>
</organism>
<reference evidence="2 3" key="1">
    <citation type="submission" date="2020-08" db="EMBL/GenBank/DDBJ databases">
        <title>Genomic Encyclopedia of Type Strains, Phase IV (KMG-IV): sequencing the most valuable type-strain genomes for metagenomic binning, comparative biology and taxonomic classification.</title>
        <authorList>
            <person name="Goeker M."/>
        </authorList>
    </citation>
    <scope>NUCLEOTIDE SEQUENCE [LARGE SCALE GENOMIC DNA]</scope>
    <source>
        <strain evidence="2 3">DSM 22198</strain>
    </source>
</reference>
<keyword evidence="3" id="KW-1185">Reference proteome</keyword>
<feature type="compositionally biased region" description="Basic and acidic residues" evidence="1">
    <location>
        <begin position="122"/>
        <end position="132"/>
    </location>
</feature>
<dbReference type="EMBL" id="JACIIZ010000002">
    <property type="protein sequence ID" value="MBB6250183.1"/>
    <property type="molecule type" value="Genomic_DNA"/>
</dbReference>
<feature type="region of interest" description="Disordered" evidence="1">
    <location>
        <begin position="80"/>
        <end position="99"/>
    </location>
</feature>
<accession>A0A7X0EB49</accession>
<evidence type="ECO:0000313" key="3">
    <source>
        <dbReference type="Proteomes" id="UP000539175"/>
    </source>
</evidence>
<evidence type="ECO:0000256" key="1">
    <source>
        <dbReference type="SAM" id="MobiDB-lite"/>
    </source>
</evidence>